<evidence type="ECO:0000313" key="2">
    <source>
        <dbReference type="Proteomes" id="UP000003240"/>
    </source>
</evidence>
<dbReference type="RefSeq" id="WP_004096169.1">
    <property type="nucleotide sequence ID" value="NZ_AFGF01000107.1"/>
</dbReference>
<dbReference type="EMBL" id="AFGF01000107">
    <property type="protein sequence ID" value="EGO63545.1"/>
    <property type="molecule type" value="Genomic_DNA"/>
</dbReference>
<dbReference type="AlphaFoldDB" id="F7NKA4"/>
<dbReference type="Proteomes" id="UP000003240">
    <property type="component" value="Unassembled WGS sequence"/>
</dbReference>
<dbReference type="OrthoDB" id="2087758at2"/>
<organism evidence="1 2">
    <name type="scientific">Acetonema longum DSM 6540</name>
    <dbReference type="NCBI Taxonomy" id="1009370"/>
    <lineage>
        <taxon>Bacteria</taxon>
        <taxon>Bacillati</taxon>
        <taxon>Bacillota</taxon>
        <taxon>Negativicutes</taxon>
        <taxon>Acetonemataceae</taxon>
        <taxon>Acetonema</taxon>
    </lineage>
</organism>
<reference evidence="1 2" key="1">
    <citation type="journal article" date="2011" name="EMBO J.">
        <title>Structural diversity of bacterial flagellar motors.</title>
        <authorList>
            <person name="Chen S."/>
            <person name="Beeby M."/>
            <person name="Murphy G.E."/>
            <person name="Leadbetter J.R."/>
            <person name="Hendrixson D.R."/>
            <person name="Briegel A."/>
            <person name="Li Z."/>
            <person name="Shi J."/>
            <person name="Tocheva E.I."/>
            <person name="Muller A."/>
            <person name="Dobro M.J."/>
            <person name="Jensen G.J."/>
        </authorList>
    </citation>
    <scope>NUCLEOTIDE SEQUENCE [LARGE SCALE GENOMIC DNA]</scope>
    <source>
        <strain evidence="1 2">DSM 6540</strain>
    </source>
</reference>
<keyword evidence="2" id="KW-1185">Reference proteome</keyword>
<proteinExistence type="predicted"/>
<name>F7NKA4_9FIRM</name>
<protein>
    <submittedName>
        <fullName evidence="1">Uncharacterized protein</fullName>
    </submittedName>
</protein>
<sequence>MCDCQNRVCTELKKAFPTARRVIMPVELLSNRIYIEATADVIGENGKLKDKKIKVMVSYCPFCGEKYPEKGEESV</sequence>
<gene>
    <name evidence="1" type="ORF">ALO_12586</name>
</gene>
<comment type="caution">
    <text evidence="1">The sequence shown here is derived from an EMBL/GenBank/DDBJ whole genome shotgun (WGS) entry which is preliminary data.</text>
</comment>
<accession>F7NKA4</accession>
<evidence type="ECO:0000313" key="1">
    <source>
        <dbReference type="EMBL" id="EGO63545.1"/>
    </source>
</evidence>
<dbReference type="STRING" id="1009370.ALO_12586"/>